<keyword evidence="3" id="KW-1185">Reference proteome</keyword>
<evidence type="ECO:0000313" key="3">
    <source>
        <dbReference type="Proteomes" id="UP000799776"/>
    </source>
</evidence>
<accession>A0A9P4HT70</accession>
<feature type="compositionally biased region" description="Pro residues" evidence="1">
    <location>
        <begin position="870"/>
        <end position="903"/>
    </location>
</feature>
<name>A0A9P4HT70_9PEZI</name>
<sequence>MAGRGRTAEAKFPAASASCLLDVGGRHTVSWVLSPVASPSSPVVCAVSEGVGGRAAGGMGLWADLVTLSLSEGGSPGPEVLKVEEGEAAASSSIAREESGNDMTADTAEEKFEYPNSEPDSEYASLFDKLQDLLAKEGEGDGVGAADTTPGQLRPTLRNDDRVVPDRSSSSIYTLHVNQDEDSDTSSPTHHLRTPTNSNHVTVLYKPSLYRHTDRTPHRSLRHSLRTNKEDNNNNNNTTLSAPPLRTLTSTPPPNPLHHSLRNSNIPLATSLRLSSYATASTASTASTPPPKPLSTRSVLSPSSLQTMLFLTAEIASVLADLDELAEYHDLPDWKWTGPSGEDSDGEAEGGGGDAATGSGGGGAVNGYYSLGVVGRIPADEVLEGRWAGACVKPWIEDTSVFREVVEVPVAAAAAGAGDANALVEDFGPVRARTLGDVFDGRGEGVEGGPAQALAALEGRGGLIEGLRMSLLRDIFGGGSRDEGEEEMMGQGPAQALAALEAFSTTVEEVREDEAGFVPGASNSSAGRHTPSETIFSVPDDDQSSTPSSTSPAHTAKDEQKAAAVRRRDSILRGIQNFKYCPYQMSKRIPAAVEHISRSITEGRNKRQRRVVRKAAKKERWSGTVAGPEYKYYRRGPMPIRIIQSDAGGSDEAPLTSASLSRSSRSLDSLEKDVLGGLDEMVEEEAAAAGAAVVRDAFHAVPLPRSGVEVVSETAEIVAVSEEGKEEEELDSRNTKLLSSLRAHTCQLCAPESNPNTIRNLDSAVWWTKGNEMASLEPDQGEKLNAQEMQKKAEQLRRFEEFRRGLKAKNGAAAARRRKSNDDDDSDAETVTPHQSSLFRGLPQQHSPVPRPPTSSSIYTNPTNTDPDPDPSPPPSPDPSPSPAPPAPAPPSPPPWPPHPFYPVHPNRNRDHPTATTNTSTHLLSASKTDARSLLSEDMYMERKIVGFTAAFRELFGRDYVRYGAGADGQVRVMAAMRLAREWEEADAGWEEEGVEYEGVEGGREGQGGEGLGEEYEEVEVVGGRDEGVAAEGRAARQRKEEMLTLAPRPLNVVKGRVGGALEKVRSGWRNFNGTLLGLELPDEVADGRFTLTKY</sequence>
<proteinExistence type="predicted"/>
<feature type="compositionally biased region" description="Polar residues" evidence="1">
    <location>
        <begin position="185"/>
        <end position="201"/>
    </location>
</feature>
<feature type="compositionally biased region" description="Low complexity" evidence="1">
    <location>
        <begin position="233"/>
        <end position="250"/>
    </location>
</feature>
<protein>
    <submittedName>
        <fullName evidence="2">Uncharacterized protein</fullName>
    </submittedName>
</protein>
<feature type="compositionally biased region" description="Gly residues" evidence="1">
    <location>
        <begin position="349"/>
        <end position="359"/>
    </location>
</feature>
<organism evidence="2 3">
    <name type="scientific">Saccharata proteae CBS 121410</name>
    <dbReference type="NCBI Taxonomy" id="1314787"/>
    <lineage>
        <taxon>Eukaryota</taxon>
        <taxon>Fungi</taxon>
        <taxon>Dikarya</taxon>
        <taxon>Ascomycota</taxon>
        <taxon>Pezizomycotina</taxon>
        <taxon>Dothideomycetes</taxon>
        <taxon>Dothideomycetes incertae sedis</taxon>
        <taxon>Botryosphaeriales</taxon>
        <taxon>Saccharataceae</taxon>
        <taxon>Saccharata</taxon>
    </lineage>
</organism>
<feature type="compositionally biased region" description="Polar residues" evidence="1">
    <location>
        <begin position="854"/>
        <end position="865"/>
    </location>
</feature>
<feature type="compositionally biased region" description="Low complexity" evidence="1">
    <location>
        <begin position="655"/>
        <end position="664"/>
    </location>
</feature>
<comment type="caution">
    <text evidence="2">The sequence shown here is derived from an EMBL/GenBank/DDBJ whole genome shotgun (WGS) entry which is preliminary data.</text>
</comment>
<gene>
    <name evidence="2" type="ORF">K490DRAFT_67007</name>
</gene>
<feature type="region of interest" description="Disordered" evidence="1">
    <location>
        <begin position="332"/>
        <end position="359"/>
    </location>
</feature>
<reference evidence="2" key="1">
    <citation type="journal article" date="2020" name="Stud. Mycol.">
        <title>101 Dothideomycetes genomes: a test case for predicting lifestyles and emergence of pathogens.</title>
        <authorList>
            <person name="Haridas S."/>
            <person name="Albert R."/>
            <person name="Binder M."/>
            <person name="Bloem J."/>
            <person name="Labutti K."/>
            <person name="Salamov A."/>
            <person name="Andreopoulos B."/>
            <person name="Baker S."/>
            <person name="Barry K."/>
            <person name="Bills G."/>
            <person name="Bluhm B."/>
            <person name="Cannon C."/>
            <person name="Castanera R."/>
            <person name="Culley D."/>
            <person name="Daum C."/>
            <person name="Ezra D."/>
            <person name="Gonzalez J."/>
            <person name="Henrissat B."/>
            <person name="Kuo A."/>
            <person name="Liang C."/>
            <person name="Lipzen A."/>
            <person name="Lutzoni F."/>
            <person name="Magnuson J."/>
            <person name="Mondo S."/>
            <person name="Nolan M."/>
            <person name="Ohm R."/>
            <person name="Pangilinan J."/>
            <person name="Park H.-J."/>
            <person name="Ramirez L."/>
            <person name="Alfaro M."/>
            <person name="Sun H."/>
            <person name="Tritt A."/>
            <person name="Yoshinaga Y."/>
            <person name="Zwiers L.-H."/>
            <person name="Turgeon B."/>
            <person name="Goodwin S."/>
            <person name="Spatafora J."/>
            <person name="Crous P."/>
            <person name="Grigoriev I."/>
        </authorList>
    </citation>
    <scope>NUCLEOTIDE SEQUENCE</scope>
    <source>
        <strain evidence="2">CBS 121410</strain>
    </source>
</reference>
<evidence type="ECO:0000313" key="2">
    <source>
        <dbReference type="EMBL" id="KAF2086082.1"/>
    </source>
</evidence>
<feature type="region of interest" description="Disordered" evidence="1">
    <location>
        <begin position="516"/>
        <end position="563"/>
    </location>
</feature>
<dbReference type="Proteomes" id="UP000799776">
    <property type="component" value="Unassembled WGS sequence"/>
</dbReference>
<feature type="region of interest" description="Disordered" evidence="1">
    <location>
        <begin position="280"/>
        <end position="299"/>
    </location>
</feature>
<evidence type="ECO:0000256" key="1">
    <source>
        <dbReference type="SAM" id="MobiDB-lite"/>
    </source>
</evidence>
<feature type="region of interest" description="Disordered" evidence="1">
    <location>
        <begin position="643"/>
        <end position="664"/>
    </location>
</feature>
<feature type="region of interest" description="Disordered" evidence="1">
    <location>
        <begin position="803"/>
        <end position="925"/>
    </location>
</feature>
<dbReference type="AlphaFoldDB" id="A0A9P4HT70"/>
<dbReference type="EMBL" id="ML978726">
    <property type="protein sequence ID" value="KAF2086082.1"/>
    <property type="molecule type" value="Genomic_DNA"/>
</dbReference>
<feature type="compositionally biased region" description="Polar residues" evidence="1">
    <location>
        <begin position="521"/>
        <end position="535"/>
    </location>
</feature>
<feature type="region of interest" description="Disordered" evidence="1">
    <location>
        <begin position="139"/>
        <end position="263"/>
    </location>
</feature>
<feature type="compositionally biased region" description="Polar residues" evidence="1">
    <location>
        <begin position="914"/>
        <end position="925"/>
    </location>
</feature>